<dbReference type="InterPro" id="IPR017452">
    <property type="entry name" value="GPCR_Rhodpsn_7TM"/>
</dbReference>
<dbReference type="Proteomes" id="UP000472240">
    <property type="component" value="Chromosome 17"/>
</dbReference>
<feature type="domain" description="G-protein coupled receptors family 1 profile" evidence="16">
    <location>
        <begin position="96"/>
        <end position="348"/>
    </location>
</feature>
<keyword evidence="5" id="KW-0297">G-protein coupled receptor</keyword>
<dbReference type="SUPFAM" id="SSF81321">
    <property type="entry name" value="Family A G protein-coupled receptor-like"/>
    <property type="match status" value="1"/>
</dbReference>
<dbReference type="AlphaFoldDB" id="A0A671FNT1"/>
<evidence type="ECO:0000256" key="12">
    <source>
        <dbReference type="ARBA" id="ARBA00073564"/>
    </source>
</evidence>
<sequence length="392" mass="44664">MSMLMLSMVSLLQTFVHILREKNSDLSACHRKLFQGGSPKMAHNISAADGDDYDVLIADDLNHSETEQCPQYDAKILASQLLPPLFATVFLLGLLDNFLVMLILVKYKRLRHVENIYFLNLAMSNLCFLFTLPFWAHSASHGELLGDSMCKILAALSSMGLQGEALFNVLLTGKNYLVFFHVRNFSAAGKMACGIITSVLAWITAILVTLPEFLPYKSQMGLQRQEHKCFFSRPHFLPGDETFWKYFLTLKVNIVGLLVPSLVFIFCYVRMRITLRSRDKKYDLFKLVFAIMVVFLLMWGPYGMALLLSTFKEHFSLQDCKSSYNLDRSVQITRIIAATHCCVNPLLYGLLDKAFRKYLCHLFHLCDNTPPRPTENSAQDTSWGEHDHSTEV</sequence>
<dbReference type="PANTHER" id="PTHR10489:SF655">
    <property type="entry name" value="C-C CHEMOKINE RECEPTOR-LIKE 2"/>
    <property type="match status" value="1"/>
</dbReference>
<feature type="transmembrane region" description="Helical" evidence="14">
    <location>
        <begin position="243"/>
        <end position="266"/>
    </location>
</feature>
<dbReference type="PRINTS" id="PR00657">
    <property type="entry name" value="CCCHEMOKINER"/>
</dbReference>
<reference evidence="17 18" key="2">
    <citation type="journal article" date="2018" name="Annu Rev Anim Biosci">
        <title>Bat Biology, Genomes, and the Bat1K Project: To Generate Chromosome-Level Genomes for All Living Bat Species.</title>
        <authorList>
            <person name="Teeling E.C."/>
            <person name="Vernes S.C."/>
            <person name="Davalos L.M."/>
            <person name="Ray D.A."/>
            <person name="Gilbert M.T.P."/>
            <person name="Myers E."/>
        </authorList>
    </citation>
    <scope>NUCLEOTIDE SEQUENCE</scope>
</reference>
<dbReference type="RefSeq" id="XP_032987519.1">
    <property type="nucleotide sequence ID" value="XM_033131628.1"/>
</dbReference>
<feature type="transmembrane region" description="Helical" evidence="14">
    <location>
        <begin position="117"/>
        <end position="136"/>
    </location>
</feature>
<protein>
    <recommendedName>
        <fullName evidence="12">Chemokine C-C motif receptor-like 2</fullName>
    </recommendedName>
</protein>
<dbReference type="GO" id="GO:0005737">
    <property type="term" value="C:cytoplasm"/>
    <property type="evidence" value="ECO:0007669"/>
    <property type="project" value="TreeGrafter"/>
</dbReference>
<organism evidence="17 18">
    <name type="scientific">Rhinolophus ferrumequinum</name>
    <name type="common">Greater horseshoe bat</name>
    <dbReference type="NCBI Taxonomy" id="59479"/>
    <lineage>
        <taxon>Eukaryota</taxon>
        <taxon>Metazoa</taxon>
        <taxon>Chordata</taxon>
        <taxon>Craniata</taxon>
        <taxon>Vertebrata</taxon>
        <taxon>Euteleostomi</taxon>
        <taxon>Mammalia</taxon>
        <taxon>Eutheria</taxon>
        <taxon>Laurasiatheria</taxon>
        <taxon>Chiroptera</taxon>
        <taxon>Yinpterochiroptera</taxon>
        <taxon>Rhinolophoidea</taxon>
        <taxon>Rhinolophidae</taxon>
        <taxon>Rhinolophinae</taxon>
        <taxon>Rhinolophus</taxon>
    </lineage>
</organism>
<keyword evidence="6 14" id="KW-0472">Membrane</keyword>
<evidence type="ECO:0000256" key="7">
    <source>
        <dbReference type="ARBA" id="ARBA00023157"/>
    </source>
</evidence>
<evidence type="ECO:0000256" key="1">
    <source>
        <dbReference type="ARBA" id="ARBA00004651"/>
    </source>
</evidence>
<comment type="subcellular location">
    <subcellularLocation>
        <location evidence="1">Cell membrane</location>
        <topology evidence="1">Multi-pass membrane protein</topology>
    </subcellularLocation>
</comment>
<dbReference type="GO" id="GO:0006955">
    <property type="term" value="P:immune response"/>
    <property type="evidence" value="ECO:0007669"/>
    <property type="project" value="TreeGrafter"/>
</dbReference>
<dbReference type="PANTHER" id="PTHR10489">
    <property type="entry name" value="CELL ADHESION MOLECULE"/>
    <property type="match status" value="1"/>
</dbReference>
<evidence type="ECO:0000256" key="6">
    <source>
        <dbReference type="ARBA" id="ARBA00023136"/>
    </source>
</evidence>
<evidence type="ECO:0000256" key="3">
    <source>
        <dbReference type="ARBA" id="ARBA00022692"/>
    </source>
</evidence>
<feature type="transmembrane region" description="Helical" evidence="14">
    <location>
        <begin position="287"/>
        <end position="311"/>
    </location>
</feature>
<dbReference type="GO" id="GO:0019722">
    <property type="term" value="P:calcium-mediated signaling"/>
    <property type="evidence" value="ECO:0007669"/>
    <property type="project" value="TreeGrafter"/>
</dbReference>
<reference evidence="17" key="5">
    <citation type="submission" date="2025-09" db="UniProtKB">
        <authorList>
            <consortium name="Ensembl"/>
        </authorList>
    </citation>
    <scope>IDENTIFICATION</scope>
</reference>
<keyword evidence="7" id="KW-1015">Disulfide bond</keyword>
<feature type="signal peptide" evidence="15">
    <location>
        <begin position="1"/>
        <end position="18"/>
    </location>
</feature>
<evidence type="ECO:0000256" key="15">
    <source>
        <dbReference type="SAM" id="SignalP"/>
    </source>
</evidence>
<evidence type="ECO:0000259" key="16">
    <source>
        <dbReference type="PROSITE" id="PS50262"/>
    </source>
</evidence>
<evidence type="ECO:0000256" key="9">
    <source>
        <dbReference type="ARBA" id="ARBA00023180"/>
    </source>
</evidence>
<keyword evidence="9" id="KW-0325">Glycoprotein</keyword>
<dbReference type="GO" id="GO:0048020">
    <property type="term" value="F:CCR chemokine receptor binding"/>
    <property type="evidence" value="ECO:0007669"/>
    <property type="project" value="Ensembl"/>
</dbReference>
<gene>
    <name evidence="17" type="primary">CCRL2</name>
</gene>
<evidence type="ECO:0000256" key="5">
    <source>
        <dbReference type="ARBA" id="ARBA00023040"/>
    </source>
</evidence>
<dbReference type="Ensembl" id="ENSRFET00010027548.1">
    <property type="protein sequence ID" value="ENSRFEP00010025349.1"/>
    <property type="gene ID" value="ENSRFEG00010016890.1"/>
</dbReference>
<dbReference type="InParanoid" id="A0A671FNT1"/>
<dbReference type="PRINTS" id="PR00237">
    <property type="entry name" value="GPCRRHODOPSN"/>
</dbReference>
<evidence type="ECO:0000256" key="2">
    <source>
        <dbReference type="ARBA" id="ARBA00022475"/>
    </source>
</evidence>
<name>A0A671FNT1_RHIFE</name>
<dbReference type="FunCoup" id="A0A671FNT1">
    <property type="interactions" value="157"/>
</dbReference>
<dbReference type="GO" id="GO:0060326">
    <property type="term" value="P:cell chemotaxis"/>
    <property type="evidence" value="ECO:0007669"/>
    <property type="project" value="TreeGrafter"/>
</dbReference>
<keyword evidence="10" id="KW-0807">Transducer</keyword>
<dbReference type="InterPro" id="IPR050119">
    <property type="entry name" value="CCR1-9-like"/>
</dbReference>
<comment type="function">
    <text evidence="11">Receptor for CCL19 and chemerin/RARRES2. Does not appear to be a signaling receptor, but may have a role in modulating chemokine-triggered immune responses by capturing and internalizing CCL19 or by presenting RARRES2 ligand to CMKLR1, a functional signaling receptor. Plays a critical role for the development of Th2 responses.</text>
</comment>
<keyword evidence="8" id="KW-0675">Receptor</keyword>
<reference evidence="18" key="3">
    <citation type="submission" date="2018-12" db="EMBL/GenBank/DDBJ databases">
        <title>G10K-VGP greater horseshoe bat female genome, primary haplotype.</title>
        <authorList>
            <person name="Teeling E."/>
            <person name="Myers G."/>
            <person name="Vernes S."/>
            <person name="Pippel M."/>
            <person name="Winkler S."/>
            <person name="Fedrigo O."/>
            <person name="Rhie A."/>
            <person name="Koren S."/>
            <person name="Phillippy A."/>
            <person name="Lewin H."/>
            <person name="Damas J."/>
            <person name="Howe K."/>
            <person name="Mountcastle J."/>
            <person name="Jarvis E.D."/>
        </authorList>
    </citation>
    <scope>NUCLEOTIDE SEQUENCE [LARGE SCALE GENOMIC DNA]</scope>
</reference>
<feature type="region of interest" description="Disordered" evidence="13">
    <location>
        <begin position="372"/>
        <end position="392"/>
    </location>
</feature>
<dbReference type="GO" id="GO:0009897">
    <property type="term" value="C:external side of plasma membrane"/>
    <property type="evidence" value="ECO:0007669"/>
    <property type="project" value="TreeGrafter"/>
</dbReference>
<feature type="compositionally biased region" description="Basic and acidic residues" evidence="13">
    <location>
        <begin position="383"/>
        <end position="392"/>
    </location>
</feature>
<dbReference type="GO" id="GO:0007204">
    <property type="term" value="P:positive regulation of cytosolic calcium ion concentration"/>
    <property type="evidence" value="ECO:0007669"/>
    <property type="project" value="TreeGrafter"/>
</dbReference>
<reference evidence="17" key="4">
    <citation type="submission" date="2025-08" db="UniProtKB">
        <authorList>
            <consortium name="Ensembl"/>
        </authorList>
    </citation>
    <scope>IDENTIFICATION</scope>
</reference>
<reference evidence="17 18" key="1">
    <citation type="journal article" date="2015" name="Annu Rev Anim Biosci">
        <title>The Genome 10K Project: a way forward.</title>
        <authorList>
            <person name="Koepfli K.P."/>
            <person name="Paten B."/>
            <person name="O'Brien S.J."/>
            <person name="Koepfli K.P."/>
            <person name="Paten B."/>
            <person name="Antunes A."/>
            <person name="Belov K."/>
            <person name="Bustamante C."/>
            <person name="Castoe T.A."/>
            <person name="Clawson H."/>
            <person name="Crawford A.J."/>
            <person name="Diekhans M."/>
            <person name="Distel D."/>
            <person name="Durbin R."/>
            <person name="Earl D."/>
            <person name="Fujita M.K."/>
            <person name="Gamble T."/>
            <person name="Georges A."/>
            <person name="Gemmell N."/>
            <person name="Gilbert M.T."/>
            <person name="Graves J.M."/>
            <person name="Green R.E."/>
            <person name="Hickey G."/>
            <person name="Jarvis E.D."/>
            <person name="Johnson W."/>
            <person name="Komissarov A."/>
            <person name="Korf I."/>
            <person name="Kuhn R."/>
            <person name="Larkin D.M."/>
            <person name="Lewin H."/>
            <person name="Lopez J.V."/>
            <person name="Ma J."/>
            <person name="Marques-Bonet T."/>
            <person name="Miller W."/>
            <person name="Murphy R."/>
            <person name="Pevzner P."/>
            <person name="Shapiro B."/>
            <person name="Steiner C."/>
            <person name="Tamazian G."/>
            <person name="Venkatesh B."/>
            <person name="Wang J."/>
            <person name="Wayne R."/>
            <person name="Wiley E."/>
            <person name="Yang H."/>
            <person name="Zhang G."/>
            <person name="Haussler D."/>
            <person name="Ryder O."/>
            <person name="O'Brien S.J."/>
        </authorList>
    </citation>
    <scope>NUCLEOTIDE SEQUENCE</scope>
</reference>
<evidence type="ECO:0000313" key="18">
    <source>
        <dbReference type="Proteomes" id="UP000472240"/>
    </source>
</evidence>
<evidence type="ECO:0000313" key="17">
    <source>
        <dbReference type="Ensembl" id="ENSRFEP00010025349.1"/>
    </source>
</evidence>
<dbReference type="OMA" id="FYKPQME"/>
<dbReference type="CTD" id="9034"/>
<dbReference type="Pfam" id="PF00001">
    <property type="entry name" value="7tm_1"/>
    <property type="match status" value="1"/>
</dbReference>
<dbReference type="Gene3D" id="1.20.1070.10">
    <property type="entry name" value="Rhodopsin 7-helix transmembrane proteins"/>
    <property type="match status" value="1"/>
</dbReference>
<keyword evidence="2" id="KW-1003">Cell membrane</keyword>
<dbReference type="InterPro" id="IPR000276">
    <property type="entry name" value="GPCR_Rhodpsn"/>
</dbReference>
<evidence type="ECO:0000256" key="8">
    <source>
        <dbReference type="ARBA" id="ARBA00023170"/>
    </source>
</evidence>
<feature type="chain" id="PRO_5025521431" description="Chemokine C-C motif receptor-like 2" evidence="15">
    <location>
        <begin position="19"/>
        <end position="392"/>
    </location>
</feature>
<dbReference type="InterPro" id="IPR000355">
    <property type="entry name" value="Chemokine_rcpt"/>
</dbReference>
<feature type="transmembrane region" description="Helical" evidence="14">
    <location>
        <begin position="331"/>
        <end position="351"/>
    </location>
</feature>
<dbReference type="FunFam" id="1.20.1070.10:FF:000130">
    <property type="entry name" value="Chemokine (C-C motif) receptor 2"/>
    <property type="match status" value="1"/>
</dbReference>
<evidence type="ECO:0000256" key="4">
    <source>
        <dbReference type="ARBA" id="ARBA00022989"/>
    </source>
</evidence>
<dbReference type="OrthoDB" id="9802979at2759"/>
<feature type="transmembrane region" description="Helical" evidence="14">
    <location>
        <begin position="85"/>
        <end position="105"/>
    </location>
</feature>
<dbReference type="CDD" id="cd15171">
    <property type="entry name" value="7tmA_CCRL2"/>
    <property type="match status" value="1"/>
</dbReference>
<evidence type="ECO:0000256" key="10">
    <source>
        <dbReference type="ARBA" id="ARBA00023224"/>
    </source>
</evidence>
<keyword evidence="18" id="KW-1185">Reference proteome</keyword>
<feature type="transmembrane region" description="Helical" evidence="14">
    <location>
        <begin position="152"/>
        <end position="171"/>
    </location>
</feature>
<dbReference type="GeneID" id="117036613"/>
<dbReference type="PROSITE" id="PS50262">
    <property type="entry name" value="G_PROTEIN_RECEP_F1_2"/>
    <property type="match status" value="1"/>
</dbReference>
<evidence type="ECO:0000256" key="14">
    <source>
        <dbReference type="SAM" id="Phobius"/>
    </source>
</evidence>
<feature type="transmembrane region" description="Helical" evidence="14">
    <location>
        <begin position="191"/>
        <end position="210"/>
    </location>
</feature>
<evidence type="ECO:0000256" key="13">
    <source>
        <dbReference type="SAM" id="MobiDB-lite"/>
    </source>
</evidence>
<keyword evidence="15" id="KW-0732">Signal</keyword>
<keyword evidence="3 14" id="KW-0812">Transmembrane</keyword>
<dbReference type="KEGG" id="rfq:117036613"/>
<dbReference type="GO" id="GO:0019957">
    <property type="term" value="F:C-C chemokine binding"/>
    <property type="evidence" value="ECO:0007669"/>
    <property type="project" value="TreeGrafter"/>
</dbReference>
<proteinExistence type="predicted"/>
<dbReference type="GO" id="GO:0016493">
    <property type="term" value="F:C-C chemokine receptor activity"/>
    <property type="evidence" value="ECO:0007669"/>
    <property type="project" value="TreeGrafter"/>
</dbReference>
<dbReference type="GeneTree" id="ENSGT01020000230359"/>
<evidence type="ECO:0000256" key="11">
    <source>
        <dbReference type="ARBA" id="ARBA00053413"/>
    </source>
</evidence>
<dbReference type="GO" id="GO:0006954">
    <property type="term" value="P:inflammatory response"/>
    <property type="evidence" value="ECO:0007669"/>
    <property type="project" value="TreeGrafter"/>
</dbReference>
<accession>A0A671FNT1</accession>
<keyword evidence="4 14" id="KW-1133">Transmembrane helix</keyword>